<dbReference type="Proteomes" id="UP000323144">
    <property type="component" value="Chromosome"/>
</dbReference>
<dbReference type="EC" id="2.7.11.1" evidence="1"/>
<evidence type="ECO:0000313" key="13">
    <source>
        <dbReference type="Proteomes" id="UP000323144"/>
    </source>
</evidence>
<dbReference type="InterPro" id="IPR011009">
    <property type="entry name" value="Kinase-like_dom_sf"/>
</dbReference>
<feature type="transmembrane region" description="Helical" evidence="10">
    <location>
        <begin position="195"/>
        <end position="214"/>
    </location>
</feature>
<keyword evidence="6 9" id="KW-0067">ATP-binding</keyword>
<evidence type="ECO:0000256" key="3">
    <source>
        <dbReference type="ARBA" id="ARBA00022679"/>
    </source>
</evidence>
<evidence type="ECO:0000256" key="6">
    <source>
        <dbReference type="ARBA" id="ARBA00022840"/>
    </source>
</evidence>
<evidence type="ECO:0000256" key="10">
    <source>
        <dbReference type="SAM" id="Phobius"/>
    </source>
</evidence>
<keyword evidence="10" id="KW-0472">Membrane</keyword>
<comment type="catalytic activity">
    <reaction evidence="7">
        <text>L-threonyl-[protein] + ATP = O-phospho-L-threonyl-[protein] + ADP + H(+)</text>
        <dbReference type="Rhea" id="RHEA:46608"/>
        <dbReference type="Rhea" id="RHEA-COMP:11060"/>
        <dbReference type="Rhea" id="RHEA-COMP:11605"/>
        <dbReference type="ChEBI" id="CHEBI:15378"/>
        <dbReference type="ChEBI" id="CHEBI:30013"/>
        <dbReference type="ChEBI" id="CHEBI:30616"/>
        <dbReference type="ChEBI" id="CHEBI:61977"/>
        <dbReference type="ChEBI" id="CHEBI:456216"/>
        <dbReference type="EC" id="2.7.11.1"/>
    </reaction>
</comment>
<dbReference type="PANTHER" id="PTHR24356:SF1">
    <property type="entry name" value="SERINE_THREONINE-PROTEIN KINASE GREATWALL"/>
    <property type="match status" value="1"/>
</dbReference>
<name>A0A5B9Y640_9MOLU</name>
<dbReference type="EMBL" id="CP043026">
    <property type="protein sequence ID" value="QEH62186.1"/>
    <property type="molecule type" value="Genomic_DNA"/>
</dbReference>
<keyword evidence="3" id="KW-0808">Transferase</keyword>
<dbReference type="SMART" id="SM00220">
    <property type="entry name" value="S_TKc"/>
    <property type="match status" value="1"/>
</dbReference>
<reference evidence="12 13" key="1">
    <citation type="submission" date="2019-08" db="EMBL/GenBank/DDBJ databases">
        <title>Complete genome sequence of Spiroplasma chinense CCH (DSM 19755).</title>
        <authorList>
            <person name="Shen H.-Y."/>
            <person name="Lin Y.-C."/>
            <person name="Chou L."/>
            <person name="Kuo C.-H."/>
        </authorList>
    </citation>
    <scope>NUCLEOTIDE SEQUENCE [LARGE SCALE GENOMIC DNA]</scope>
    <source>
        <strain evidence="12 13">CCH</strain>
    </source>
</reference>
<dbReference type="PROSITE" id="PS00108">
    <property type="entry name" value="PROTEIN_KINASE_ST"/>
    <property type="match status" value="1"/>
</dbReference>
<keyword evidence="4 9" id="KW-0547">Nucleotide-binding</keyword>
<dbReference type="AlphaFoldDB" id="A0A5B9Y640"/>
<gene>
    <name evidence="12" type="primary">prkC</name>
    <name evidence="12" type="ORF">SCHIN_v1c09930</name>
</gene>
<dbReference type="SUPFAM" id="SSF56112">
    <property type="entry name" value="Protein kinase-like (PK-like)"/>
    <property type="match status" value="1"/>
</dbReference>
<sequence>MTKYEAGDMIDGRYEIIKGLGKGGMATVYKALDLITKTFVAIKVMAPDIVVKEAGQERFDVEKESFAKLWDNQYTVKLFDVLQHGAEWFIVLECVEGGTLKDKIKDYGAMTLTEIKNYFIPLCDALQSAHNLQIVHRDIKPDNILLTPAGVVKLGDFGISIMPGYESEAEKAIGTPRYMAPEVLMKMRATPKSDIYSLGIVLYECAVGVAPFIAQDQHMIAKKHIVEKPTPPRQINSSVSQGLENIILKMIEKDPEYRFKNMNEIKIALTNLKSNDNSKPYFYQSRLNNWTNIPSNNKVKIGNTYENLPLTSKTKFTAIFSILFLALILVFVVVLLVL</sequence>
<keyword evidence="2" id="KW-0723">Serine/threonine-protein kinase</keyword>
<evidence type="ECO:0000256" key="4">
    <source>
        <dbReference type="ARBA" id="ARBA00022741"/>
    </source>
</evidence>
<protein>
    <recommendedName>
        <fullName evidence="1">non-specific serine/threonine protein kinase</fullName>
        <ecNumber evidence="1">2.7.11.1</ecNumber>
    </recommendedName>
</protein>
<dbReference type="PROSITE" id="PS50011">
    <property type="entry name" value="PROTEIN_KINASE_DOM"/>
    <property type="match status" value="1"/>
</dbReference>
<dbReference type="KEGG" id="schi:SCHIN_v1c09930"/>
<dbReference type="CDD" id="cd14014">
    <property type="entry name" value="STKc_PknB_like"/>
    <property type="match status" value="1"/>
</dbReference>
<evidence type="ECO:0000256" key="1">
    <source>
        <dbReference type="ARBA" id="ARBA00012513"/>
    </source>
</evidence>
<evidence type="ECO:0000256" key="8">
    <source>
        <dbReference type="ARBA" id="ARBA00048679"/>
    </source>
</evidence>
<dbReference type="InterPro" id="IPR008271">
    <property type="entry name" value="Ser/Thr_kinase_AS"/>
</dbReference>
<organism evidence="12 13">
    <name type="scientific">Spiroplasma chinense</name>
    <dbReference type="NCBI Taxonomy" id="216932"/>
    <lineage>
        <taxon>Bacteria</taxon>
        <taxon>Bacillati</taxon>
        <taxon>Mycoplasmatota</taxon>
        <taxon>Mollicutes</taxon>
        <taxon>Entomoplasmatales</taxon>
        <taxon>Spiroplasmataceae</taxon>
        <taxon>Spiroplasma</taxon>
    </lineage>
</organism>
<keyword evidence="5 12" id="KW-0418">Kinase</keyword>
<evidence type="ECO:0000256" key="5">
    <source>
        <dbReference type="ARBA" id="ARBA00022777"/>
    </source>
</evidence>
<evidence type="ECO:0000256" key="9">
    <source>
        <dbReference type="PROSITE-ProRule" id="PRU10141"/>
    </source>
</evidence>
<keyword evidence="10" id="KW-1133">Transmembrane helix</keyword>
<feature type="binding site" evidence="9">
    <location>
        <position position="52"/>
    </location>
    <ligand>
        <name>ATP</name>
        <dbReference type="ChEBI" id="CHEBI:30616"/>
    </ligand>
</feature>
<evidence type="ECO:0000256" key="2">
    <source>
        <dbReference type="ARBA" id="ARBA00022527"/>
    </source>
</evidence>
<dbReference type="GO" id="GO:0005524">
    <property type="term" value="F:ATP binding"/>
    <property type="evidence" value="ECO:0007669"/>
    <property type="project" value="UniProtKB-UniRule"/>
</dbReference>
<dbReference type="PROSITE" id="PS00107">
    <property type="entry name" value="PROTEIN_KINASE_ATP"/>
    <property type="match status" value="1"/>
</dbReference>
<proteinExistence type="predicted"/>
<evidence type="ECO:0000256" key="7">
    <source>
        <dbReference type="ARBA" id="ARBA00047899"/>
    </source>
</evidence>
<dbReference type="InterPro" id="IPR050236">
    <property type="entry name" value="Ser_Thr_kinase_AGC"/>
</dbReference>
<evidence type="ECO:0000313" key="12">
    <source>
        <dbReference type="EMBL" id="QEH62186.1"/>
    </source>
</evidence>
<keyword evidence="13" id="KW-1185">Reference proteome</keyword>
<dbReference type="Gene3D" id="1.10.510.10">
    <property type="entry name" value="Transferase(Phosphotransferase) domain 1"/>
    <property type="match status" value="1"/>
</dbReference>
<feature type="domain" description="Protein kinase" evidence="11">
    <location>
        <begin position="14"/>
        <end position="282"/>
    </location>
</feature>
<dbReference type="RefSeq" id="WP_166508552.1">
    <property type="nucleotide sequence ID" value="NZ_CP043026.1"/>
</dbReference>
<dbReference type="InterPro" id="IPR000719">
    <property type="entry name" value="Prot_kinase_dom"/>
</dbReference>
<dbReference type="InterPro" id="IPR017441">
    <property type="entry name" value="Protein_kinase_ATP_BS"/>
</dbReference>
<accession>A0A5B9Y640</accession>
<feature type="transmembrane region" description="Helical" evidence="10">
    <location>
        <begin position="316"/>
        <end position="337"/>
    </location>
</feature>
<keyword evidence="10" id="KW-0812">Transmembrane</keyword>
<dbReference type="PANTHER" id="PTHR24356">
    <property type="entry name" value="SERINE/THREONINE-PROTEIN KINASE"/>
    <property type="match status" value="1"/>
</dbReference>
<dbReference type="GO" id="GO:0004674">
    <property type="term" value="F:protein serine/threonine kinase activity"/>
    <property type="evidence" value="ECO:0007669"/>
    <property type="project" value="UniProtKB-KW"/>
</dbReference>
<dbReference type="Pfam" id="PF00069">
    <property type="entry name" value="Pkinase"/>
    <property type="match status" value="1"/>
</dbReference>
<evidence type="ECO:0000259" key="11">
    <source>
        <dbReference type="PROSITE" id="PS50011"/>
    </source>
</evidence>
<comment type="catalytic activity">
    <reaction evidence="8">
        <text>L-seryl-[protein] + ATP = O-phospho-L-seryl-[protein] + ADP + H(+)</text>
        <dbReference type="Rhea" id="RHEA:17989"/>
        <dbReference type="Rhea" id="RHEA-COMP:9863"/>
        <dbReference type="Rhea" id="RHEA-COMP:11604"/>
        <dbReference type="ChEBI" id="CHEBI:15378"/>
        <dbReference type="ChEBI" id="CHEBI:29999"/>
        <dbReference type="ChEBI" id="CHEBI:30616"/>
        <dbReference type="ChEBI" id="CHEBI:83421"/>
        <dbReference type="ChEBI" id="CHEBI:456216"/>
        <dbReference type="EC" id="2.7.11.1"/>
    </reaction>
</comment>